<evidence type="ECO:0000259" key="1">
    <source>
        <dbReference type="Pfam" id="PF08241"/>
    </source>
</evidence>
<dbReference type="SUPFAM" id="SSF53335">
    <property type="entry name" value="S-adenosyl-L-methionine-dependent methyltransferases"/>
    <property type="match status" value="1"/>
</dbReference>
<keyword evidence="3" id="KW-1185">Reference proteome</keyword>
<dbReference type="GO" id="GO:0008168">
    <property type="term" value="F:methyltransferase activity"/>
    <property type="evidence" value="ECO:0007669"/>
    <property type="project" value="UniProtKB-KW"/>
</dbReference>
<name>A0ABV7Y7F6_9ACTN</name>
<dbReference type="PANTHER" id="PTHR43591">
    <property type="entry name" value="METHYLTRANSFERASE"/>
    <property type="match status" value="1"/>
</dbReference>
<evidence type="ECO:0000313" key="3">
    <source>
        <dbReference type="Proteomes" id="UP001595699"/>
    </source>
</evidence>
<accession>A0ABV7Y7F6</accession>
<dbReference type="EC" id="2.1.1.-" evidence="2"/>
<sequence length="273" mass="30051">MTSVISREDTRTTTTDEWDVADDGWGRRAVDFATLSEPGSCREFVTLHHRLDISLGERLLDVSCGSGLALELARVRGAECAGIEASHRLVAIARDRNPDSDLRVGDGHALPWDDESFDVATSFRGIWASTPSAIREVHRVLVRGGRVGLTTWGQLRRSPGTWAYTPFRIADVGPFEHEASLELGTPGAGEEFLTRHGFVDVERFDVPMVWEFADPYTYARTLASTGPAYEAIESIGETAFIEAAIHQAQKLVRDGLPLRAPIDVVGYVARKPF</sequence>
<gene>
    <name evidence="2" type="ORF">ACFOUW_10120</name>
</gene>
<dbReference type="InterPro" id="IPR013216">
    <property type="entry name" value="Methyltransf_11"/>
</dbReference>
<keyword evidence="2" id="KW-0489">Methyltransferase</keyword>
<dbReference type="Pfam" id="PF08241">
    <property type="entry name" value="Methyltransf_11"/>
    <property type="match status" value="1"/>
</dbReference>
<dbReference type="Gene3D" id="3.40.50.150">
    <property type="entry name" value="Vaccinia Virus protein VP39"/>
    <property type="match status" value="1"/>
</dbReference>
<evidence type="ECO:0000313" key="2">
    <source>
        <dbReference type="EMBL" id="MFC3761195.1"/>
    </source>
</evidence>
<organism evidence="2 3">
    <name type="scientific">Tenggerimyces flavus</name>
    <dbReference type="NCBI Taxonomy" id="1708749"/>
    <lineage>
        <taxon>Bacteria</taxon>
        <taxon>Bacillati</taxon>
        <taxon>Actinomycetota</taxon>
        <taxon>Actinomycetes</taxon>
        <taxon>Propionibacteriales</taxon>
        <taxon>Nocardioidaceae</taxon>
        <taxon>Tenggerimyces</taxon>
    </lineage>
</organism>
<keyword evidence="2" id="KW-0808">Transferase</keyword>
<feature type="domain" description="Methyltransferase type 11" evidence="1">
    <location>
        <begin position="60"/>
        <end position="147"/>
    </location>
</feature>
<dbReference type="PANTHER" id="PTHR43591:SF24">
    <property type="entry name" value="2-METHOXY-6-POLYPRENYL-1,4-BENZOQUINOL METHYLASE, MITOCHONDRIAL"/>
    <property type="match status" value="1"/>
</dbReference>
<dbReference type="RefSeq" id="WP_205117408.1">
    <property type="nucleotide sequence ID" value="NZ_JAFBCM010000001.1"/>
</dbReference>
<protein>
    <submittedName>
        <fullName evidence="2">Class I SAM-dependent methyltransferase</fullName>
        <ecNumber evidence="2">2.1.1.-</ecNumber>
    </submittedName>
</protein>
<dbReference type="Proteomes" id="UP001595699">
    <property type="component" value="Unassembled WGS sequence"/>
</dbReference>
<proteinExistence type="predicted"/>
<dbReference type="GO" id="GO:0032259">
    <property type="term" value="P:methylation"/>
    <property type="evidence" value="ECO:0007669"/>
    <property type="project" value="UniProtKB-KW"/>
</dbReference>
<comment type="caution">
    <text evidence="2">The sequence shown here is derived from an EMBL/GenBank/DDBJ whole genome shotgun (WGS) entry which is preliminary data.</text>
</comment>
<dbReference type="CDD" id="cd02440">
    <property type="entry name" value="AdoMet_MTases"/>
    <property type="match status" value="1"/>
</dbReference>
<dbReference type="EMBL" id="JBHRZH010000006">
    <property type="protein sequence ID" value="MFC3761195.1"/>
    <property type="molecule type" value="Genomic_DNA"/>
</dbReference>
<reference evidence="3" key="1">
    <citation type="journal article" date="2019" name="Int. J. Syst. Evol. Microbiol.">
        <title>The Global Catalogue of Microorganisms (GCM) 10K type strain sequencing project: providing services to taxonomists for standard genome sequencing and annotation.</title>
        <authorList>
            <consortium name="The Broad Institute Genomics Platform"/>
            <consortium name="The Broad Institute Genome Sequencing Center for Infectious Disease"/>
            <person name="Wu L."/>
            <person name="Ma J."/>
        </authorList>
    </citation>
    <scope>NUCLEOTIDE SEQUENCE [LARGE SCALE GENOMIC DNA]</scope>
    <source>
        <strain evidence="3">CGMCC 4.7241</strain>
    </source>
</reference>
<dbReference type="InterPro" id="IPR029063">
    <property type="entry name" value="SAM-dependent_MTases_sf"/>
</dbReference>